<dbReference type="InterPro" id="IPR051909">
    <property type="entry name" value="MFP_Cation_Efflux"/>
</dbReference>
<dbReference type="InterPro" id="IPR058792">
    <property type="entry name" value="Beta-barrel_RND_2"/>
</dbReference>
<evidence type="ECO:0000259" key="4">
    <source>
        <dbReference type="Pfam" id="PF25954"/>
    </source>
</evidence>
<evidence type="ECO:0000256" key="1">
    <source>
        <dbReference type="ARBA" id="ARBA00009477"/>
    </source>
</evidence>
<evidence type="ECO:0000256" key="2">
    <source>
        <dbReference type="ARBA" id="ARBA00022448"/>
    </source>
</evidence>
<protein>
    <submittedName>
        <fullName evidence="7">Cobalt/zinc/cadmium efflux RND transporter, membrane fusion protein, CzcB family</fullName>
    </submittedName>
</protein>
<comment type="similarity">
    <text evidence="1">Belongs to the membrane fusion protein (MFP) (TC 8.A.1) family.</text>
</comment>
<organism evidence="7 8">
    <name type="scientific">Nitrospira defluvii</name>
    <dbReference type="NCBI Taxonomy" id="330214"/>
    <lineage>
        <taxon>Bacteria</taxon>
        <taxon>Pseudomonadati</taxon>
        <taxon>Nitrospirota</taxon>
        <taxon>Nitrospiria</taxon>
        <taxon>Nitrospirales</taxon>
        <taxon>Nitrospiraceae</taxon>
        <taxon>Nitrospira</taxon>
    </lineage>
</organism>
<comment type="caution">
    <text evidence="7">The sequence shown here is derived from an EMBL/GenBank/DDBJ whole genome shotgun (WGS) entry which is preliminary data.</text>
</comment>
<dbReference type="InterPro" id="IPR058647">
    <property type="entry name" value="BSH_CzcB-like"/>
</dbReference>
<evidence type="ECO:0000259" key="5">
    <source>
        <dbReference type="Pfam" id="PF25973"/>
    </source>
</evidence>
<dbReference type="Pfam" id="PF25975">
    <property type="entry name" value="CzcB_C"/>
    <property type="match status" value="1"/>
</dbReference>
<evidence type="ECO:0000256" key="3">
    <source>
        <dbReference type="SAM" id="SignalP"/>
    </source>
</evidence>
<feature type="domain" description="CusB-like beta-barrel" evidence="4">
    <location>
        <begin position="257"/>
        <end position="332"/>
    </location>
</feature>
<feature type="signal peptide" evidence="3">
    <location>
        <begin position="1"/>
        <end position="40"/>
    </location>
</feature>
<keyword evidence="3" id="KW-0732">Signal</keyword>
<dbReference type="InterPro" id="IPR006143">
    <property type="entry name" value="RND_pump_MFP"/>
</dbReference>
<proteinExistence type="inferred from homology"/>
<dbReference type="EMBL" id="CAJNBJ010000016">
    <property type="protein sequence ID" value="CAE6757890.1"/>
    <property type="molecule type" value="Genomic_DNA"/>
</dbReference>
<keyword evidence="8" id="KW-1185">Reference proteome</keyword>
<dbReference type="Gene3D" id="2.40.420.20">
    <property type="match status" value="1"/>
</dbReference>
<dbReference type="Proteomes" id="UP000675880">
    <property type="component" value="Unassembled WGS sequence"/>
</dbReference>
<sequence>MASRMTNSGRACLPQHRRGGVLCRLVGSCLLLAALLTAGAGCDRDPVAPPPPDKPADRAANGVVHLTEAEVVRAGIEVVTVKKEPFTLHREFPATIHANENELAEVTTLIRGRVVEVLVDVGKDVKKGERLALLDSADLGMAEGLYLKTAARQHEAQLAYERAANLHEHRAISLAELQRREAEMKTAQADAREALHRLKLLGVPDQEIQRLERDRTIRSDVAIRAPFAGRVILRNITRGEVVETSRHCFTIADLSDVWVVASVPEKDVRFIHPNETVHVVVAAYPHGLFSGRMTYISDVLDQATRTMRIRVTVPNPERVLKPEMFAMVRVDASPQPDVLAVPLAAVQQEGGGKVLFVRQPGQRFELRRVRLGEEQDGKVIVLEGLRDGEDVVVKGAFAIKSELDIHKIEPTQ</sequence>
<feature type="domain" description="CzcB-like barrel-sandwich hybrid" evidence="5">
    <location>
        <begin position="103"/>
        <end position="253"/>
    </location>
</feature>
<gene>
    <name evidence="7" type="ORF">NSPZN2_30496</name>
</gene>
<dbReference type="Pfam" id="PF25954">
    <property type="entry name" value="Beta-barrel_RND_2"/>
    <property type="match status" value="1"/>
</dbReference>
<evidence type="ECO:0000313" key="8">
    <source>
        <dbReference type="Proteomes" id="UP000675880"/>
    </source>
</evidence>
<dbReference type="Gene3D" id="2.40.50.100">
    <property type="match status" value="1"/>
</dbReference>
<evidence type="ECO:0000313" key="7">
    <source>
        <dbReference type="EMBL" id="CAE6757890.1"/>
    </source>
</evidence>
<keyword evidence="2" id="KW-0813">Transport</keyword>
<reference evidence="7 8" key="1">
    <citation type="submission" date="2021-02" db="EMBL/GenBank/DDBJ databases">
        <authorList>
            <person name="Han P."/>
        </authorList>
    </citation>
    <scope>NUCLEOTIDE SEQUENCE [LARGE SCALE GENOMIC DNA]</scope>
    <source>
        <strain evidence="7">Candidatus Nitrospira sp. ZN2</strain>
    </source>
</reference>
<evidence type="ECO:0000259" key="6">
    <source>
        <dbReference type="Pfam" id="PF25975"/>
    </source>
</evidence>
<accession>A0ABN7LQ40</accession>
<name>A0ABN7LQ40_9BACT</name>
<dbReference type="PANTHER" id="PTHR30097">
    <property type="entry name" value="CATION EFFLUX SYSTEM PROTEIN CUSB"/>
    <property type="match status" value="1"/>
</dbReference>
<dbReference type="Pfam" id="PF25973">
    <property type="entry name" value="BSH_CzcB"/>
    <property type="match status" value="1"/>
</dbReference>
<dbReference type="InterPro" id="IPR058649">
    <property type="entry name" value="CzcB_C"/>
</dbReference>
<feature type="chain" id="PRO_5045710784" evidence="3">
    <location>
        <begin position="41"/>
        <end position="412"/>
    </location>
</feature>
<dbReference type="NCBIfam" id="TIGR01730">
    <property type="entry name" value="RND_mfp"/>
    <property type="match status" value="1"/>
</dbReference>
<dbReference type="Gene3D" id="2.40.30.170">
    <property type="match status" value="1"/>
</dbReference>
<dbReference type="SUPFAM" id="SSF111369">
    <property type="entry name" value="HlyD-like secretion proteins"/>
    <property type="match status" value="1"/>
</dbReference>
<feature type="domain" description="CzcB-like C-terminal circularly permuted SH3-like" evidence="6">
    <location>
        <begin position="339"/>
        <end position="400"/>
    </location>
</feature>